<dbReference type="InterPro" id="IPR035418">
    <property type="entry name" value="AraC-bd_2"/>
</dbReference>
<dbReference type="SMART" id="SM00342">
    <property type="entry name" value="HTH_ARAC"/>
    <property type="match status" value="1"/>
</dbReference>
<reference evidence="6" key="1">
    <citation type="submission" date="2016-10" db="EMBL/GenBank/DDBJ databases">
        <authorList>
            <person name="Varghese N."/>
            <person name="Submissions S."/>
        </authorList>
    </citation>
    <scope>NUCLEOTIDE SEQUENCE [LARGE SCALE GENOMIC DNA]</scope>
    <source>
        <strain evidence="6">DSM 23676</strain>
    </source>
</reference>
<evidence type="ECO:0000313" key="5">
    <source>
        <dbReference type="EMBL" id="SDS21507.1"/>
    </source>
</evidence>
<dbReference type="PANTHER" id="PTHR46796">
    <property type="entry name" value="HTH-TYPE TRANSCRIPTIONAL ACTIVATOR RHAS-RELATED"/>
    <property type="match status" value="1"/>
</dbReference>
<keyword evidence="2" id="KW-0238">DNA-binding</keyword>
<sequence length="336" mass="36664">MVAMSTVNDVREQSEICLRQLSGPVQTWFSTESVPPARRVAEWEAHHAESLVGLRTGLSPAADLRAEAATLRLPRLRIAKVVGSPHTVRRQAADIAAHPVTGAIAYIPLEGANAFNHRAGRFVVGPGRVLICDGDAEFARDLSEGVNELVLHVPRTVLREMTGSSSVGRPTLINLQHDLTLHTANRELAKLADGALLRGLWRGERLETRLLELLGTLFARSAIERTPVEDALSTIAEYHQDPEFNGSALARRIGISERQLSRLFAEVGLSVPRAVLAARLDTAHKKLTDASSSKVSMAEIAAHSGFRSQAQFSRSYHARFGVTPLRHRKQLLVSSS</sequence>
<dbReference type="AlphaFoldDB" id="A0A1H1QE01"/>
<dbReference type="Proteomes" id="UP000199597">
    <property type="component" value="Chromosome I"/>
</dbReference>
<evidence type="ECO:0000256" key="3">
    <source>
        <dbReference type="ARBA" id="ARBA00023163"/>
    </source>
</evidence>
<dbReference type="EMBL" id="LT629766">
    <property type="protein sequence ID" value="SDS21507.1"/>
    <property type="molecule type" value="Genomic_DNA"/>
</dbReference>
<dbReference type="Pfam" id="PF14525">
    <property type="entry name" value="AraC_binding_2"/>
    <property type="match status" value="1"/>
</dbReference>
<organism evidence="5 6">
    <name type="scientific">Brevibacterium siliguriense</name>
    <dbReference type="NCBI Taxonomy" id="1136497"/>
    <lineage>
        <taxon>Bacteria</taxon>
        <taxon>Bacillati</taxon>
        <taxon>Actinomycetota</taxon>
        <taxon>Actinomycetes</taxon>
        <taxon>Micrococcales</taxon>
        <taxon>Brevibacteriaceae</taxon>
        <taxon>Brevibacterium</taxon>
    </lineage>
</organism>
<dbReference type="GO" id="GO:0043565">
    <property type="term" value="F:sequence-specific DNA binding"/>
    <property type="evidence" value="ECO:0007669"/>
    <property type="project" value="InterPro"/>
</dbReference>
<dbReference type="GO" id="GO:0003700">
    <property type="term" value="F:DNA-binding transcription factor activity"/>
    <property type="evidence" value="ECO:0007669"/>
    <property type="project" value="InterPro"/>
</dbReference>
<dbReference type="InterPro" id="IPR050204">
    <property type="entry name" value="AraC_XylS_family_regulators"/>
</dbReference>
<dbReference type="Gene3D" id="1.10.10.60">
    <property type="entry name" value="Homeodomain-like"/>
    <property type="match status" value="1"/>
</dbReference>
<dbReference type="STRING" id="1136497.SAMN04489752_1226"/>
<keyword evidence="6" id="KW-1185">Reference proteome</keyword>
<protein>
    <submittedName>
        <fullName evidence="5">AraC-binding-like domain-containing protein</fullName>
    </submittedName>
</protein>
<name>A0A1H1QE01_9MICO</name>
<dbReference type="PROSITE" id="PS01124">
    <property type="entry name" value="HTH_ARAC_FAMILY_2"/>
    <property type="match status" value="1"/>
</dbReference>
<dbReference type="SUPFAM" id="SSF46689">
    <property type="entry name" value="Homeodomain-like"/>
    <property type="match status" value="1"/>
</dbReference>
<accession>A0A1H1QE01</accession>
<evidence type="ECO:0000259" key="4">
    <source>
        <dbReference type="PROSITE" id="PS01124"/>
    </source>
</evidence>
<dbReference type="InterPro" id="IPR018060">
    <property type="entry name" value="HTH_AraC"/>
</dbReference>
<feature type="domain" description="HTH araC/xylS-type" evidence="4">
    <location>
        <begin position="229"/>
        <end position="330"/>
    </location>
</feature>
<evidence type="ECO:0000313" key="6">
    <source>
        <dbReference type="Proteomes" id="UP000199597"/>
    </source>
</evidence>
<evidence type="ECO:0000256" key="2">
    <source>
        <dbReference type="ARBA" id="ARBA00023125"/>
    </source>
</evidence>
<dbReference type="PANTHER" id="PTHR46796:SF6">
    <property type="entry name" value="ARAC SUBFAMILY"/>
    <property type="match status" value="1"/>
</dbReference>
<keyword evidence="1" id="KW-0805">Transcription regulation</keyword>
<keyword evidence="3" id="KW-0804">Transcription</keyword>
<gene>
    <name evidence="5" type="ORF">SAMN04489752_1226</name>
</gene>
<dbReference type="InterPro" id="IPR009057">
    <property type="entry name" value="Homeodomain-like_sf"/>
</dbReference>
<evidence type="ECO:0000256" key="1">
    <source>
        <dbReference type="ARBA" id="ARBA00023015"/>
    </source>
</evidence>
<proteinExistence type="predicted"/>
<dbReference type="Pfam" id="PF12833">
    <property type="entry name" value="HTH_18"/>
    <property type="match status" value="1"/>
</dbReference>